<evidence type="ECO:0000313" key="3">
    <source>
        <dbReference type="EMBL" id="KJP84756.1"/>
    </source>
</evidence>
<reference evidence="3 4" key="1">
    <citation type="submission" date="2014-03" db="EMBL/GenBank/DDBJ databases">
        <title>The Genome Sequence of Plasmodium fragile nilgiri.</title>
        <authorList>
            <consortium name="The Broad Institute Genomics Platform"/>
            <consortium name="The Broad Institute Genome Sequencing Center for Infectious Disease"/>
            <person name="Neafsey D."/>
            <person name="Duraisingh M."/>
            <person name="Young S.K."/>
            <person name="Zeng Q."/>
            <person name="Gargeya S."/>
            <person name="Abouelleil A."/>
            <person name="Alvarado L."/>
            <person name="Chapman S.B."/>
            <person name="Gainer-Dewar J."/>
            <person name="Goldberg J."/>
            <person name="Griggs A."/>
            <person name="Gujja S."/>
            <person name="Hansen M."/>
            <person name="Howarth C."/>
            <person name="Imamovic A."/>
            <person name="Larimer J."/>
            <person name="Pearson M."/>
            <person name="Poon T.W."/>
            <person name="Priest M."/>
            <person name="Roberts A."/>
            <person name="Saif S."/>
            <person name="Shea T."/>
            <person name="Sykes S."/>
            <person name="Wortman J."/>
            <person name="Nusbaum C."/>
            <person name="Birren B."/>
        </authorList>
    </citation>
    <scope>NUCLEOTIDE SEQUENCE [LARGE SCALE GENOMIC DNA]</scope>
    <source>
        <strain evidence="4">nilgiri</strain>
    </source>
</reference>
<gene>
    <name evidence="3" type="ORF">AK88_05609</name>
</gene>
<dbReference type="GeneID" id="24270923"/>
<feature type="chain" id="PRO_5002343794" evidence="2">
    <location>
        <begin position="27"/>
        <end position="205"/>
    </location>
</feature>
<accession>A0A0D9QGC2</accession>
<dbReference type="Proteomes" id="UP000054561">
    <property type="component" value="Unassembled WGS sequence"/>
</dbReference>
<dbReference type="RefSeq" id="XP_012338634.1">
    <property type="nucleotide sequence ID" value="XM_012483211.1"/>
</dbReference>
<feature type="region of interest" description="Disordered" evidence="1">
    <location>
        <begin position="66"/>
        <end position="205"/>
    </location>
</feature>
<feature type="signal peptide" evidence="2">
    <location>
        <begin position="1"/>
        <end position="26"/>
    </location>
</feature>
<protein>
    <submittedName>
        <fullName evidence="3">Uncharacterized protein</fullName>
    </submittedName>
</protein>
<feature type="compositionally biased region" description="Polar residues" evidence="1">
    <location>
        <begin position="175"/>
        <end position="188"/>
    </location>
</feature>
<evidence type="ECO:0000256" key="2">
    <source>
        <dbReference type="SAM" id="SignalP"/>
    </source>
</evidence>
<evidence type="ECO:0000313" key="4">
    <source>
        <dbReference type="Proteomes" id="UP000054561"/>
    </source>
</evidence>
<keyword evidence="4" id="KW-1185">Reference proteome</keyword>
<feature type="compositionally biased region" description="Basic and acidic residues" evidence="1">
    <location>
        <begin position="76"/>
        <end position="86"/>
    </location>
</feature>
<name>A0A0D9QGC2_PLAFR</name>
<dbReference type="VEuPathDB" id="PlasmoDB:AK88_05609"/>
<organism evidence="3 4">
    <name type="scientific">Plasmodium fragile</name>
    <dbReference type="NCBI Taxonomy" id="5857"/>
    <lineage>
        <taxon>Eukaryota</taxon>
        <taxon>Sar</taxon>
        <taxon>Alveolata</taxon>
        <taxon>Apicomplexa</taxon>
        <taxon>Aconoidasida</taxon>
        <taxon>Haemosporida</taxon>
        <taxon>Plasmodiidae</taxon>
        <taxon>Plasmodium</taxon>
        <taxon>Plasmodium (Plasmodium)</taxon>
    </lineage>
</organism>
<feature type="compositionally biased region" description="Polar residues" evidence="1">
    <location>
        <begin position="66"/>
        <end position="75"/>
    </location>
</feature>
<dbReference type="EMBL" id="KQ001806">
    <property type="protein sequence ID" value="KJP84756.1"/>
    <property type="molecule type" value="Genomic_DNA"/>
</dbReference>
<proteinExistence type="predicted"/>
<keyword evidence="2" id="KW-0732">Signal</keyword>
<feature type="compositionally biased region" description="Polar residues" evidence="1">
    <location>
        <begin position="139"/>
        <end position="156"/>
    </location>
</feature>
<sequence>MKYFIHIVCMFAIRVILFQPHGTTNGEQVIMPNGYLRHGNTQGTHMQAGTPEAATAAQQQHNSGVILGTSSAGHTTDSHDAPKQTNDDAANIKTGDPDFWGQWDNDTKSWDVGDGSPSASAGAKQEGAQPDNHAKAGPSGSQTDSSPGTNTESTKLTDPGSAADTPSVQKDDETNQSGVTGNQPTQNGAGERHSSDDSIVSFFYE</sequence>
<dbReference type="AlphaFoldDB" id="A0A0D9QGC2"/>
<evidence type="ECO:0000256" key="1">
    <source>
        <dbReference type="SAM" id="MobiDB-lite"/>
    </source>
</evidence>